<dbReference type="InterPro" id="IPR014966">
    <property type="entry name" value="FRG-dom"/>
</dbReference>
<dbReference type="EMBL" id="JACHJQ010000007">
    <property type="protein sequence ID" value="MBB4910549.1"/>
    <property type="molecule type" value="Genomic_DNA"/>
</dbReference>
<gene>
    <name evidence="2" type="ORF">FHR82_006807</name>
</gene>
<sequence length="304" mass="34273">MRPPKFDGWLDHGWGIEVSTEHQLFTIISSIALLAPERTYAWRGQNDDTWDFSASLFREVRTRDGDVTEGAIHKRETEILNEARRWGLGRDLGPSATDMHMLAVLQHHGVPTRLIDVTSNPMTALWFATEEHKPDRNGTVRASGGILFAIDVTKTEWYETFQHGKPTTWGSISNPLSALYEQALEKSADQRRMFRAFPALPDERMKAQEGYFLGSSIPEVHRAPGVLGLNPIGEAPGIDKLNKLLNNENGPGRPANVPFCAIVIPARVKEKIRGPLKRTYNRRRRVLFPDVDGFREALTRGQLD</sequence>
<evidence type="ECO:0000313" key="2">
    <source>
        <dbReference type="EMBL" id="MBB4910549.1"/>
    </source>
</evidence>
<dbReference type="Pfam" id="PF08867">
    <property type="entry name" value="FRG"/>
    <property type="match status" value="1"/>
</dbReference>
<reference evidence="2 3" key="1">
    <citation type="submission" date="2020-08" db="EMBL/GenBank/DDBJ databases">
        <title>Genomic Encyclopedia of Type Strains, Phase III (KMG-III): the genomes of soil and plant-associated and newly described type strains.</title>
        <authorList>
            <person name="Whitman W."/>
        </authorList>
    </citation>
    <scope>NUCLEOTIDE SEQUENCE [LARGE SCALE GENOMIC DNA]</scope>
    <source>
        <strain evidence="2 3">CECT 8960</strain>
    </source>
</reference>
<dbReference type="AlphaFoldDB" id="A0A7W7QC43"/>
<dbReference type="SMART" id="SM00901">
    <property type="entry name" value="FRG"/>
    <property type="match status" value="1"/>
</dbReference>
<comment type="caution">
    <text evidence="2">The sequence shown here is derived from an EMBL/GenBank/DDBJ whole genome shotgun (WGS) entry which is preliminary data.</text>
</comment>
<organism evidence="2 3">
    <name type="scientific">Actinophytocola algeriensis</name>
    <dbReference type="NCBI Taxonomy" id="1768010"/>
    <lineage>
        <taxon>Bacteria</taxon>
        <taxon>Bacillati</taxon>
        <taxon>Actinomycetota</taxon>
        <taxon>Actinomycetes</taxon>
        <taxon>Pseudonocardiales</taxon>
        <taxon>Pseudonocardiaceae</taxon>
    </lineage>
</organism>
<dbReference type="RefSeq" id="WP_184814581.1">
    <property type="nucleotide sequence ID" value="NZ_JACHJQ010000007.1"/>
</dbReference>
<accession>A0A7W7QC43</accession>
<keyword evidence="3" id="KW-1185">Reference proteome</keyword>
<feature type="domain" description="FRG" evidence="1">
    <location>
        <begin position="36"/>
        <end position="141"/>
    </location>
</feature>
<evidence type="ECO:0000259" key="1">
    <source>
        <dbReference type="SMART" id="SM00901"/>
    </source>
</evidence>
<dbReference type="Proteomes" id="UP000520767">
    <property type="component" value="Unassembled WGS sequence"/>
</dbReference>
<name>A0A7W7QC43_9PSEU</name>
<protein>
    <recommendedName>
        <fullName evidence="1">FRG domain-containing protein</fullName>
    </recommendedName>
</protein>
<evidence type="ECO:0000313" key="3">
    <source>
        <dbReference type="Proteomes" id="UP000520767"/>
    </source>
</evidence>
<proteinExistence type="predicted"/>